<dbReference type="EMBL" id="KQ947416">
    <property type="protein sequence ID" value="KUJ16651.1"/>
    <property type="molecule type" value="Genomic_DNA"/>
</dbReference>
<reference evidence="7 8" key="1">
    <citation type="submission" date="2015-10" db="EMBL/GenBank/DDBJ databases">
        <title>Full genome of DAOMC 229536 Phialocephala scopiformis, a fungal endophyte of spruce producing the potent anti-insectan compound rugulosin.</title>
        <authorList>
            <consortium name="DOE Joint Genome Institute"/>
            <person name="Walker A.K."/>
            <person name="Frasz S.L."/>
            <person name="Seifert K.A."/>
            <person name="Miller J.D."/>
            <person name="Mondo S.J."/>
            <person name="Labutti K."/>
            <person name="Lipzen A."/>
            <person name="Dockter R."/>
            <person name="Kennedy M."/>
            <person name="Grigoriev I.V."/>
            <person name="Spatafora J.W."/>
        </authorList>
    </citation>
    <scope>NUCLEOTIDE SEQUENCE [LARGE SCALE GENOMIC DNA]</scope>
    <source>
        <strain evidence="7 8">CBS 120377</strain>
    </source>
</reference>
<dbReference type="PROSITE" id="PS50048">
    <property type="entry name" value="ZN2_CY6_FUNGAL_2"/>
    <property type="match status" value="1"/>
</dbReference>
<evidence type="ECO:0000259" key="6">
    <source>
        <dbReference type="PROSITE" id="PS50048"/>
    </source>
</evidence>
<gene>
    <name evidence="7" type="ORF">LY89DRAFT_618012</name>
</gene>
<keyword evidence="2" id="KW-0862">Zinc</keyword>
<proteinExistence type="predicted"/>
<dbReference type="InterPro" id="IPR001138">
    <property type="entry name" value="Zn2Cys6_DnaBD"/>
</dbReference>
<dbReference type="PANTHER" id="PTHR47660:SF3">
    <property type="entry name" value="FINGER DOMAIN PROTEIN, PUTATIVE (AFU_ORTHOLOGUE AFUA_4G03310)-RELATED"/>
    <property type="match status" value="1"/>
</dbReference>
<evidence type="ECO:0000313" key="7">
    <source>
        <dbReference type="EMBL" id="KUJ16651.1"/>
    </source>
</evidence>
<keyword evidence="8" id="KW-1185">Reference proteome</keyword>
<dbReference type="GO" id="GO:0008270">
    <property type="term" value="F:zinc ion binding"/>
    <property type="evidence" value="ECO:0007669"/>
    <property type="project" value="InterPro"/>
</dbReference>
<keyword evidence="5" id="KW-0539">Nucleus</keyword>
<dbReference type="Proteomes" id="UP000070700">
    <property type="component" value="Unassembled WGS sequence"/>
</dbReference>
<organism evidence="7 8">
    <name type="scientific">Mollisia scopiformis</name>
    <name type="common">Conifer needle endophyte fungus</name>
    <name type="synonym">Phialocephala scopiformis</name>
    <dbReference type="NCBI Taxonomy" id="149040"/>
    <lineage>
        <taxon>Eukaryota</taxon>
        <taxon>Fungi</taxon>
        <taxon>Dikarya</taxon>
        <taxon>Ascomycota</taxon>
        <taxon>Pezizomycotina</taxon>
        <taxon>Leotiomycetes</taxon>
        <taxon>Helotiales</taxon>
        <taxon>Mollisiaceae</taxon>
        <taxon>Mollisia</taxon>
    </lineage>
</organism>
<evidence type="ECO:0000256" key="3">
    <source>
        <dbReference type="ARBA" id="ARBA00023015"/>
    </source>
</evidence>
<dbReference type="OrthoDB" id="4216928at2759"/>
<evidence type="ECO:0000256" key="1">
    <source>
        <dbReference type="ARBA" id="ARBA00022723"/>
    </source>
</evidence>
<dbReference type="KEGG" id="psco:LY89DRAFT_618012"/>
<dbReference type="CDD" id="cd00067">
    <property type="entry name" value="GAL4"/>
    <property type="match status" value="1"/>
</dbReference>
<protein>
    <recommendedName>
        <fullName evidence="6">Zn(2)-C6 fungal-type domain-containing protein</fullName>
    </recommendedName>
</protein>
<dbReference type="InParanoid" id="A0A194X905"/>
<evidence type="ECO:0000256" key="4">
    <source>
        <dbReference type="ARBA" id="ARBA00023163"/>
    </source>
</evidence>
<name>A0A194X905_MOLSC</name>
<keyword evidence="4" id="KW-0804">Transcription</keyword>
<feature type="domain" description="Zn(2)-C6 fungal-type" evidence="6">
    <location>
        <begin position="17"/>
        <end position="47"/>
    </location>
</feature>
<dbReference type="SMART" id="SM00066">
    <property type="entry name" value="GAL4"/>
    <property type="match status" value="1"/>
</dbReference>
<dbReference type="GO" id="GO:0000981">
    <property type="term" value="F:DNA-binding transcription factor activity, RNA polymerase II-specific"/>
    <property type="evidence" value="ECO:0007669"/>
    <property type="project" value="InterPro"/>
</dbReference>
<dbReference type="Gene3D" id="4.10.240.10">
    <property type="entry name" value="Zn(2)-C6 fungal-type DNA-binding domain"/>
    <property type="match status" value="1"/>
</dbReference>
<keyword evidence="1" id="KW-0479">Metal-binding</keyword>
<evidence type="ECO:0000313" key="8">
    <source>
        <dbReference type="Proteomes" id="UP000070700"/>
    </source>
</evidence>
<sequence>MAQIIELVHRSTTRQKACTGCVKAKRRCDLTIPSCSRCMARNRLCSYNDQLVAFAAGDAKISETPNHDPAAAELLTSPYDSFPFPELAVIEPHQIEYCVFELRRCVLSLAMESRAPFIHSDLYHDTMPDTYQDLLSICSLYNQKTETNSMIVFRMLFIKLKKLISSSRTFTQPEDWLLAVQTLIIYQIIRVFDGDKKQEELADQDFDLLENWSRKLQEVDVGRSTSHHQWLLMESIRRTLMVSVLFRCLYKILKDGMSDLVPVMAALPVSENTDDWDRVEGPRRIPSLVTYTSYVKDWNEGKVTTVDAYEMLLLKACRHAITI</sequence>
<dbReference type="GeneID" id="28820548"/>
<dbReference type="RefSeq" id="XP_018071006.1">
    <property type="nucleotide sequence ID" value="XM_018210822.1"/>
</dbReference>
<dbReference type="Pfam" id="PF00172">
    <property type="entry name" value="Zn_clus"/>
    <property type="match status" value="1"/>
</dbReference>
<dbReference type="InterPro" id="IPR036864">
    <property type="entry name" value="Zn2-C6_fun-type_DNA-bd_sf"/>
</dbReference>
<keyword evidence="3" id="KW-0805">Transcription regulation</keyword>
<dbReference type="AlphaFoldDB" id="A0A194X905"/>
<evidence type="ECO:0000256" key="2">
    <source>
        <dbReference type="ARBA" id="ARBA00022833"/>
    </source>
</evidence>
<dbReference type="PANTHER" id="PTHR47660">
    <property type="entry name" value="TRANSCRIPTION FACTOR WITH C2H2 AND ZN(2)-CYS(6) DNA BINDING DOMAIN (EUROFUNG)-RELATED-RELATED"/>
    <property type="match status" value="1"/>
</dbReference>
<accession>A0A194X905</accession>
<evidence type="ECO:0000256" key="5">
    <source>
        <dbReference type="ARBA" id="ARBA00023242"/>
    </source>
</evidence>
<dbReference type="SUPFAM" id="SSF57701">
    <property type="entry name" value="Zn2/Cys6 DNA-binding domain"/>
    <property type="match status" value="1"/>
</dbReference>